<evidence type="ECO:0000313" key="1">
    <source>
        <dbReference type="EMBL" id="MDO6423039.1"/>
    </source>
</evidence>
<organism evidence="1 2">
    <name type="scientific">Saccharophagus degradans</name>
    <dbReference type="NCBI Taxonomy" id="86304"/>
    <lineage>
        <taxon>Bacteria</taxon>
        <taxon>Pseudomonadati</taxon>
        <taxon>Pseudomonadota</taxon>
        <taxon>Gammaproteobacteria</taxon>
        <taxon>Cellvibrionales</taxon>
        <taxon>Cellvibrionaceae</taxon>
        <taxon>Saccharophagus</taxon>
    </lineage>
</organism>
<evidence type="ECO:0008006" key="3">
    <source>
        <dbReference type="Google" id="ProtNLM"/>
    </source>
</evidence>
<protein>
    <recommendedName>
        <fullName evidence="3">Nucleotidyl transferase AbiEii/AbiGii toxin family protein</fullName>
    </recommendedName>
</protein>
<accession>A0AAW7X6J0</accession>
<gene>
    <name evidence="1" type="ORF">Q4521_11190</name>
</gene>
<sequence>MMSALPVHIKMLEQVANALGEEFRQQMTFVGGCTTGLLLTDEYTKEQVRHTDDVDLIVHAMGYVEFHKLQKSLQERGFTIPSPVPGEESPICAMQLGDLRVDFMPDDEGVLGFGNRWYQSAMETAECYDLTTELSIKLVTPVYFLATKLEAYKGRGNNDALGSRDIEDILNLVDGREELLGEVQLASLELQQYISKELTPLLSDTNFEYAVQSQSRGDEGREALIFERLEALASCTIDGSE</sequence>
<name>A0AAW7X6J0_9GAMM</name>
<proteinExistence type="predicted"/>
<comment type="caution">
    <text evidence="1">The sequence shown here is derived from an EMBL/GenBank/DDBJ whole genome shotgun (WGS) entry which is preliminary data.</text>
</comment>
<dbReference type="Proteomes" id="UP001169760">
    <property type="component" value="Unassembled WGS sequence"/>
</dbReference>
<dbReference type="RefSeq" id="WP_019604649.1">
    <property type="nucleotide sequence ID" value="NZ_JAUOPB010000007.1"/>
</dbReference>
<evidence type="ECO:0000313" key="2">
    <source>
        <dbReference type="Proteomes" id="UP001169760"/>
    </source>
</evidence>
<dbReference type="EMBL" id="JAUOPB010000007">
    <property type="protein sequence ID" value="MDO6423039.1"/>
    <property type="molecule type" value="Genomic_DNA"/>
</dbReference>
<reference evidence="1" key="1">
    <citation type="submission" date="2023-07" db="EMBL/GenBank/DDBJ databases">
        <title>Genome content predicts the carbon catabolic preferences of heterotrophic bacteria.</title>
        <authorList>
            <person name="Gralka M."/>
        </authorList>
    </citation>
    <scope>NUCLEOTIDE SEQUENCE</scope>
    <source>
        <strain evidence="1">I3M17_2</strain>
    </source>
</reference>
<dbReference type="AlphaFoldDB" id="A0AAW7X6J0"/>